<accession>A0A9P0E632</accession>
<dbReference type="EMBL" id="OV725077">
    <property type="protein sequence ID" value="CAH1389089.1"/>
    <property type="molecule type" value="Genomic_DNA"/>
</dbReference>
<reference evidence="1" key="1">
    <citation type="submission" date="2022-01" db="EMBL/GenBank/DDBJ databases">
        <authorList>
            <person name="King R."/>
        </authorList>
    </citation>
    <scope>NUCLEOTIDE SEQUENCE</scope>
</reference>
<name>A0A9P0E632_NEZVI</name>
<evidence type="ECO:0000313" key="1">
    <source>
        <dbReference type="EMBL" id="CAH1389089.1"/>
    </source>
</evidence>
<keyword evidence="2" id="KW-1185">Reference proteome</keyword>
<protein>
    <submittedName>
        <fullName evidence="1">Uncharacterized protein</fullName>
    </submittedName>
</protein>
<dbReference type="AlphaFoldDB" id="A0A9P0E632"/>
<gene>
    <name evidence="1" type="ORF">NEZAVI_LOCUS553</name>
</gene>
<organism evidence="1 2">
    <name type="scientific">Nezara viridula</name>
    <name type="common">Southern green stink bug</name>
    <name type="synonym">Cimex viridulus</name>
    <dbReference type="NCBI Taxonomy" id="85310"/>
    <lineage>
        <taxon>Eukaryota</taxon>
        <taxon>Metazoa</taxon>
        <taxon>Ecdysozoa</taxon>
        <taxon>Arthropoda</taxon>
        <taxon>Hexapoda</taxon>
        <taxon>Insecta</taxon>
        <taxon>Pterygota</taxon>
        <taxon>Neoptera</taxon>
        <taxon>Paraneoptera</taxon>
        <taxon>Hemiptera</taxon>
        <taxon>Heteroptera</taxon>
        <taxon>Panheteroptera</taxon>
        <taxon>Pentatomomorpha</taxon>
        <taxon>Pentatomoidea</taxon>
        <taxon>Pentatomidae</taxon>
        <taxon>Pentatominae</taxon>
        <taxon>Nezara</taxon>
    </lineage>
</organism>
<proteinExistence type="predicted"/>
<evidence type="ECO:0000313" key="2">
    <source>
        <dbReference type="Proteomes" id="UP001152798"/>
    </source>
</evidence>
<dbReference type="Proteomes" id="UP001152798">
    <property type="component" value="Chromosome 1"/>
</dbReference>
<sequence>MKSGARSALTSVLYNGGSNDFGRETSALKTKKVVKGLPLLMTIFPRLWWKKTPEQLFENLQGKSTLANRPSMTTSRRLESQPRYILNVDTQFFEEAPCSFWNCSARLKPEVPHGEFSLSEGLTEFLF</sequence>